<dbReference type="Pfam" id="PF10134">
    <property type="entry name" value="RPA"/>
    <property type="match status" value="1"/>
</dbReference>
<accession>A0A917PGL3</accession>
<evidence type="ECO:0000313" key="2">
    <source>
        <dbReference type="Proteomes" id="UP000635726"/>
    </source>
</evidence>
<keyword evidence="2" id="KW-1185">Reference proteome</keyword>
<reference evidence="1" key="2">
    <citation type="submission" date="2020-09" db="EMBL/GenBank/DDBJ databases">
        <authorList>
            <person name="Sun Q."/>
            <person name="Ohkuma M."/>
        </authorList>
    </citation>
    <scope>NUCLEOTIDE SEQUENCE</scope>
    <source>
        <strain evidence="1">JCM 14371</strain>
    </source>
</reference>
<comment type="caution">
    <text evidence="1">The sequence shown here is derived from an EMBL/GenBank/DDBJ whole genome shotgun (WGS) entry which is preliminary data.</text>
</comment>
<dbReference type="RefSeq" id="WP_188963312.1">
    <property type="nucleotide sequence ID" value="NZ_BMOE01000006.1"/>
</dbReference>
<organism evidence="1 2">
    <name type="scientific">Deinococcus aquiradiocola</name>
    <dbReference type="NCBI Taxonomy" id="393059"/>
    <lineage>
        <taxon>Bacteria</taxon>
        <taxon>Thermotogati</taxon>
        <taxon>Deinococcota</taxon>
        <taxon>Deinococci</taxon>
        <taxon>Deinococcales</taxon>
        <taxon>Deinococcaceae</taxon>
        <taxon>Deinococcus</taxon>
    </lineage>
</organism>
<dbReference type="InterPro" id="IPR018777">
    <property type="entry name" value="Replication_initiator_prot_A"/>
</dbReference>
<dbReference type="EMBL" id="BMOE01000006">
    <property type="protein sequence ID" value="GGJ77453.1"/>
    <property type="molecule type" value="Genomic_DNA"/>
</dbReference>
<name>A0A917PGL3_9DEIO</name>
<evidence type="ECO:0008006" key="3">
    <source>
        <dbReference type="Google" id="ProtNLM"/>
    </source>
</evidence>
<dbReference type="Proteomes" id="UP000635726">
    <property type="component" value="Unassembled WGS sequence"/>
</dbReference>
<evidence type="ECO:0000313" key="1">
    <source>
        <dbReference type="EMBL" id="GGJ77453.1"/>
    </source>
</evidence>
<protein>
    <recommendedName>
        <fullName evidence="3">Plasmid replication initiator protein</fullName>
    </recommendedName>
</protein>
<reference evidence="1" key="1">
    <citation type="journal article" date="2014" name="Int. J. Syst. Evol. Microbiol.">
        <title>Complete genome sequence of Corynebacterium casei LMG S-19264T (=DSM 44701T), isolated from a smear-ripened cheese.</title>
        <authorList>
            <consortium name="US DOE Joint Genome Institute (JGI-PGF)"/>
            <person name="Walter F."/>
            <person name="Albersmeier A."/>
            <person name="Kalinowski J."/>
            <person name="Ruckert C."/>
        </authorList>
    </citation>
    <scope>NUCLEOTIDE SEQUENCE</scope>
    <source>
        <strain evidence="1">JCM 14371</strain>
    </source>
</reference>
<proteinExistence type="predicted"/>
<gene>
    <name evidence="1" type="ORF">GCM10008939_21940</name>
</gene>
<sequence>MAKKLVKSKAAPRPIGELTQFDETNLTRLGLISIQERIPESYTTWVNTFDVNGHDGELSCFSPSEVGGVPHGLDGDFVTALNAMYLEQGAPNDGYVHTTAYNLIQRAGFEDSGQNYDRLQVALKRLRAAQFKIAQAWRRRDEGATGWVSVEFSYISQIRQSTPEGRSLTQGTTLSIQLADPVAESIRNRYMHPLDLEFLTTLKRPLARALYRLLNSRRYNEHDPLHPALEFSVLVSDWARDCKLTETIPARIKRNLNEAHDELITRGFLTEVIFEGRGKAARFTYRFGDAGNPEPAVEVMPDSPLLQALLGYQVARNVALKLVKDHGEAHVTTRLELFEALLRHGYQARNRSALLVDVIKDQDGKYLNPEAGRAAVEPEVSVVAAARPVRKLPKAEQAAMTEDEDARVEAAYRALPKAEQAAQVVSALKMLLRQSAGEGVLARVQSAIAAGHVDGRDLLRQASRAASELTLQSFVEDLRQLAGRDLP</sequence>
<dbReference type="AlphaFoldDB" id="A0A917PGL3"/>